<keyword evidence="4" id="KW-1185">Reference proteome</keyword>
<organism evidence="3 4">
    <name type="scientific">Apiospora arundinis</name>
    <dbReference type="NCBI Taxonomy" id="335852"/>
    <lineage>
        <taxon>Eukaryota</taxon>
        <taxon>Fungi</taxon>
        <taxon>Dikarya</taxon>
        <taxon>Ascomycota</taxon>
        <taxon>Pezizomycotina</taxon>
        <taxon>Sordariomycetes</taxon>
        <taxon>Xylariomycetidae</taxon>
        <taxon>Amphisphaeriales</taxon>
        <taxon>Apiosporaceae</taxon>
        <taxon>Apiospora</taxon>
    </lineage>
</organism>
<feature type="transmembrane region" description="Helical" evidence="2">
    <location>
        <begin position="169"/>
        <end position="191"/>
    </location>
</feature>
<sequence length="422" mass="45453">MPPANGTALAWSYRFINSRMANEASAALGGQWTNPSDILSILLLLGPDTVQKAVAQLSGRAITPAAFSFGWVGYAVSALVGLFGTGFLMPATDVPDITLVGTQSGHSRPTRSWVLGRLFRDAHIRATADTRVWGRAADKADESWDALRVSVFKFDETPRTAHGVPKIDLVWCSGFAVIALQTIVSILPWILHGDWTPFLIASTGNLLSLVGASMPQWCAEKWACPKNGGPTVTLTQGNGSRFAMVILGSKKAGLNLETLATAVDTSHPSLLTRVTSGLLALCWLALLVTVAGVEENTWYLLAIGLIGSIQNLYAVGSTRSPGALGIQLEEVEVFRGRKVIEVLKSVEESYPLVGTSLVNLFFPGSLRVAEDKDFEFWQGAFLRRYAPNKHGRCVGVAPPEVGNHVSPDKLPENKPEPEPVKR</sequence>
<keyword evidence="2" id="KW-1133">Transmembrane helix</keyword>
<feature type="transmembrane region" description="Helical" evidence="2">
    <location>
        <begin position="270"/>
        <end position="291"/>
    </location>
</feature>
<accession>A0ABR2IHY8</accession>
<feature type="compositionally biased region" description="Basic and acidic residues" evidence="1">
    <location>
        <begin position="406"/>
        <end position="422"/>
    </location>
</feature>
<keyword evidence="2" id="KW-0472">Membrane</keyword>
<evidence type="ECO:0000313" key="4">
    <source>
        <dbReference type="Proteomes" id="UP001390339"/>
    </source>
</evidence>
<keyword evidence="2" id="KW-0812">Transmembrane</keyword>
<protein>
    <submittedName>
        <fullName evidence="3">Uncharacterized protein</fullName>
    </submittedName>
</protein>
<reference evidence="3 4" key="1">
    <citation type="journal article" date="2024" name="IMA Fungus">
        <title>Apiospora arundinis, a panoply of carbohydrate-active enzymes and secondary metabolites.</title>
        <authorList>
            <person name="Sorensen T."/>
            <person name="Petersen C."/>
            <person name="Muurmann A.T."/>
            <person name="Christiansen J.V."/>
            <person name="Brundto M.L."/>
            <person name="Overgaard C.K."/>
            <person name="Boysen A.T."/>
            <person name="Wollenberg R.D."/>
            <person name="Larsen T.O."/>
            <person name="Sorensen J.L."/>
            <person name="Nielsen K.L."/>
            <person name="Sondergaard T.E."/>
        </authorList>
    </citation>
    <scope>NUCLEOTIDE SEQUENCE [LARGE SCALE GENOMIC DNA]</scope>
    <source>
        <strain evidence="3 4">AAU 773</strain>
    </source>
</reference>
<dbReference type="EMBL" id="JAPCWZ010000005">
    <property type="protein sequence ID" value="KAK8863201.1"/>
    <property type="molecule type" value="Genomic_DNA"/>
</dbReference>
<feature type="transmembrane region" description="Helical" evidence="2">
    <location>
        <begin position="297"/>
        <end position="315"/>
    </location>
</feature>
<feature type="region of interest" description="Disordered" evidence="1">
    <location>
        <begin position="397"/>
        <end position="422"/>
    </location>
</feature>
<evidence type="ECO:0000256" key="1">
    <source>
        <dbReference type="SAM" id="MobiDB-lite"/>
    </source>
</evidence>
<gene>
    <name evidence="3" type="ORF">PGQ11_009436</name>
</gene>
<evidence type="ECO:0000313" key="3">
    <source>
        <dbReference type="EMBL" id="KAK8863201.1"/>
    </source>
</evidence>
<evidence type="ECO:0000256" key="2">
    <source>
        <dbReference type="SAM" id="Phobius"/>
    </source>
</evidence>
<comment type="caution">
    <text evidence="3">The sequence shown here is derived from an EMBL/GenBank/DDBJ whole genome shotgun (WGS) entry which is preliminary data.</text>
</comment>
<dbReference type="Proteomes" id="UP001390339">
    <property type="component" value="Unassembled WGS sequence"/>
</dbReference>
<name>A0ABR2IHY8_9PEZI</name>
<proteinExistence type="predicted"/>